<name>A0ABR1Y087_9PEZI</name>
<evidence type="ECO:0000259" key="13">
    <source>
        <dbReference type="PROSITE" id="PS51198"/>
    </source>
</evidence>
<evidence type="ECO:0000313" key="16">
    <source>
        <dbReference type="Proteomes" id="UP001456524"/>
    </source>
</evidence>
<feature type="region of interest" description="Disordered" evidence="12">
    <location>
        <begin position="810"/>
        <end position="862"/>
    </location>
</feature>
<dbReference type="GO" id="GO:0016787">
    <property type="term" value="F:hydrolase activity"/>
    <property type="evidence" value="ECO:0007669"/>
    <property type="project" value="UniProtKB-KW"/>
</dbReference>
<dbReference type="CDD" id="cd18807">
    <property type="entry name" value="SF1_C_UvrD"/>
    <property type="match status" value="1"/>
</dbReference>
<feature type="region of interest" description="Disordered" evidence="12">
    <location>
        <begin position="1003"/>
        <end position="1024"/>
    </location>
</feature>
<evidence type="ECO:0000259" key="14">
    <source>
        <dbReference type="PROSITE" id="PS51217"/>
    </source>
</evidence>
<keyword evidence="2 11" id="KW-0547">Nucleotide-binding</keyword>
<feature type="compositionally biased region" description="Low complexity" evidence="12">
    <location>
        <begin position="1004"/>
        <end position="1013"/>
    </location>
</feature>
<dbReference type="Gene3D" id="1.10.486.10">
    <property type="entry name" value="PCRA, domain 4"/>
    <property type="match status" value="1"/>
</dbReference>
<feature type="region of interest" description="Disordered" evidence="12">
    <location>
        <begin position="731"/>
        <end position="753"/>
    </location>
</feature>
<keyword evidence="4 11" id="KW-0347">Helicase</keyword>
<gene>
    <name evidence="15" type="ORF">IWX90DRAFT_428427</name>
</gene>
<keyword evidence="16" id="KW-1185">Reference proteome</keyword>
<dbReference type="InterPro" id="IPR013986">
    <property type="entry name" value="DExx_box_DNA_helicase_dom_sf"/>
</dbReference>
<feature type="domain" description="UvrD-like helicase ATP-binding" evidence="13">
    <location>
        <begin position="6"/>
        <end position="279"/>
    </location>
</feature>
<dbReference type="PROSITE" id="PS51217">
    <property type="entry name" value="UVRD_HELICASE_CTER"/>
    <property type="match status" value="1"/>
</dbReference>
<evidence type="ECO:0000313" key="15">
    <source>
        <dbReference type="EMBL" id="KAK8173961.1"/>
    </source>
</evidence>
<dbReference type="Gene3D" id="3.40.50.300">
    <property type="entry name" value="P-loop containing nucleotide triphosphate hydrolases"/>
    <property type="match status" value="2"/>
</dbReference>
<feature type="compositionally biased region" description="Basic and acidic residues" evidence="12">
    <location>
        <begin position="810"/>
        <end position="834"/>
    </location>
</feature>
<evidence type="ECO:0000256" key="6">
    <source>
        <dbReference type="ARBA" id="ARBA00023125"/>
    </source>
</evidence>
<evidence type="ECO:0000256" key="9">
    <source>
        <dbReference type="ARBA" id="ARBA00034808"/>
    </source>
</evidence>
<dbReference type="EC" id="5.6.2.4" evidence="9"/>
<dbReference type="PANTHER" id="PTHR11070">
    <property type="entry name" value="UVRD / RECB / PCRA DNA HELICASE FAMILY MEMBER"/>
    <property type="match status" value="1"/>
</dbReference>
<feature type="binding site" evidence="11">
    <location>
        <begin position="27"/>
        <end position="34"/>
    </location>
    <ligand>
        <name>ATP</name>
        <dbReference type="ChEBI" id="CHEBI:30616"/>
    </ligand>
</feature>
<reference evidence="15 16" key="1">
    <citation type="journal article" date="2022" name="G3 (Bethesda)">
        <title>Enemy or ally: a genomic approach to elucidate the lifestyle of Phyllosticta citrichinaensis.</title>
        <authorList>
            <person name="Buijs V.A."/>
            <person name="Groenewald J.Z."/>
            <person name="Haridas S."/>
            <person name="LaButti K.M."/>
            <person name="Lipzen A."/>
            <person name="Martin F.M."/>
            <person name="Barry K."/>
            <person name="Grigoriev I.V."/>
            <person name="Crous P.W."/>
            <person name="Seidl M.F."/>
        </authorList>
    </citation>
    <scope>NUCLEOTIDE SEQUENCE [LARGE SCALE GENOMIC DNA]</scope>
    <source>
        <strain evidence="15 16">CBS 129764</strain>
    </source>
</reference>
<dbReference type="CDD" id="cd17932">
    <property type="entry name" value="DEXQc_UvrD"/>
    <property type="match status" value="1"/>
</dbReference>
<dbReference type="PROSITE" id="PS51198">
    <property type="entry name" value="UVRD_HELICASE_ATP_BIND"/>
    <property type="match status" value="1"/>
</dbReference>
<accession>A0ABR1Y087</accession>
<dbReference type="SUPFAM" id="SSF52540">
    <property type="entry name" value="P-loop containing nucleoside triphosphate hydrolases"/>
    <property type="match status" value="1"/>
</dbReference>
<dbReference type="InterPro" id="IPR027417">
    <property type="entry name" value="P-loop_NTPase"/>
</dbReference>
<feature type="compositionally biased region" description="Pro residues" evidence="12">
    <location>
        <begin position="1074"/>
        <end position="1104"/>
    </location>
</feature>
<feature type="region of interest" description="Disordered" evidence="12">
    <location>
        <begin position="907"/>
        <end position="963"/>
    </location>
</feature>
<dbReference type="Pfam" id="PF13361">
    <property type="entry name" value="UvrD_C"/>
    <property type="match status" value="1"/>
</dbReference>
<dbReference type="EMBL" id="JBBWUH010000003">
    <property type="protein sequence ID" value="KAK8173961.1"/>
    <property type="molecule type" value="Genomic_DNA"/>
</dbReference>
<dbReference type="InterPro" id="IPR000212">
    <property type="entry name" value="DNA_helicase_UvrD/REP"/>
</dbReference>
<evidence type="ECO:0000256" key="5">
    <source>
        <dbReference type="ARBA" id="ARBA00022840"/>
    </source>
</evidence>
<feature type="domain" description="UvrD-like helicase C-terminal" evidence="14">
    <location>
        <begin position="280"/>
        <end position="589"/>
    </location>
</feature>
<evidence type="ECO:0000256" key="7">
    <source>
        <dbReference type="ARBA" id="ARBA00023235"/>
    </source>
</evidence>
<organism evidence="15 16">
    <name type="scientific">Phyllosticta citrichinensis</name>
    <dbReference type="NCBI Taxonomy" id="1130410"/>
    <lineage>
        <taxon>Eukaryota</taxon>
        <taxon>Fungi</taxon>
        <taxon>Dikarya</taxon>
        <taxon>Ascomycota</taxon>
        <taxon>Pezizomycotina</taxon>
        <taxon>Dothideomycetes</taxon>
        <taxon>Dothideomycetes incertae sedis</taxon>
        <taxon>Botryosphaeriales</taxon>
        <taxon>Phyllostictaceae</taxon>
        <taxon>Phyllosticta</taxon>
    </lineage>
</organism>
<evidence type="ECO:0000256" key="12">
    <source>
        <dbReference type="SAM" id="MobiDB-lite"/>
    </source>
</evidence>
<keyword evidence="3 11" id="KW-0378">Hydrolase</keyword>
<keyword evidence="6" id="KW-0238">DNA-binding</keyword>
<evidence type="ECO:0000256" key="2">
    <source>
        <dbReference type="ARBA" id="ARBA00022741"/>
    </source>
</evidence>
<dbReference type="Pfam" id="PF00580">
    <property type="entry name" value="UvrD-helicase"/>
    <property type="match status" value="1"/>
</dbReference>
<dbReference type="InterPro" id="IPR014017">
    <property type="entry name" value="DNA_helicase_UvrD-like_C"/>
</dbReference>
<comment type="similarity">
    <text evidence="1">Belongs to the helicase family. UvrD subfamily.</text>
</comment>
<evidence type="ECO:0000256" key="11">
    <source>
        <dbReference type="PROSITE-ProRule" id="PRU00560"/>
    </source>
</evidence>
<sequence>MDHLLAGLNDAQKCAVSSPASVLQVLAPPGSGKTKTLTARVAYLLGQCNIKPWNIIVCTFTIKAAREMKDRIRGLVGDGTEQKLILGTFHSVARRFLVYYGHHIGIEKGFGIADSSDTLAILKRIIKRRQYSTEPGVARSRISGLKAKSISCDHNAAANKSVEQQEFAAIYTEYEETLKGSNLLDYDDLLLRSLDLLRHRPECVSNIEAVLIDEFQDTNHVQYELMRLMAQYKRNITIVGDPDQSIYGFRSAEIKNLKTMQTQYPETIVVILEENYRSGGAILQSAQNVIEQDSSRPAKALFPTHCVGEIPVLRRLPSAAVEAQWILTEIQRARLLTGNLISFSDFAILLRSAALSRHIESALGKAGVPYRMVGGLRFFDRIEVKIVLDYLRVIAKPDHNDALVRVINVPPRKVGEVTVKSLLNEAEEAKVPLWSIILKAAQGNKRPKTKLAPQAEKGIQTFVNIILTSQKKLSSAESSCPLLELVNHVMKKLSFAEYIKKTHPEDFEGRWANVEELIAQASDNTAESDASEAPDETLPQVEGVEQRSLSSAEDSLSRFLANVALSTEVQQEGQAQDQVTISTIHAAKGLEWPVVYVPAVYEGSIPHSRAEDHDEERRLLYVAMTRAQALLYLSCPIKSSQGEQTTLSPFLSDKALSSSFGCHGPSFTYTATQNLARILRRPCPTIAECSTGRISVERAEDDYYPDDGSDPDPQSTTWDFYNSKNGHVSSKRQRINDFIPVSGGTDGGEGVGNSVTMNAATSFSISNTSIPPGGASGFVSASTRMHQMTSEAAAAEEAASAQRAERNFLRTVSAERAKDDTNGSSSSDHKRKADLSNGPNRKRQYGRAPPPGQGSITSFFGQPTTVKNVRTKDEQVADAIAFVREKKMRTAAGAIDKSGTWLKGVAERVDQSQDRSHHTAAPSKPATGYRSSVTTGKENQHPKPAFARPSFTSSNSFSTASSTSLNAPAANLLSYKVRAEPLRGRPPRRGGVADFAAQHNKGRPYPFYSSSPPRITAQEDADNEHVEVAAEQKGVIDDGGVEFAVSAADAPLDAEDDGFDGECFDDDQADALAPPLPSSPPPLPVPEPVEPEPQPPRSPPPLHPPVQQQPLSLSMHTTSVDSVNNGLKHGHGQGLGSRMGLTAPGGRRPGRALGLRRDAGATGWVNRPFVKPKVKPRGEGA</sequence>
<evidence type="ECO:0000256" key="4">
    <source>
        <dbReference type="ARBA" id="ARBA00022806"/>
    </source>
</evidence>
<feature type="compositionally biased region" description="Acidic residues" evidence="12">
    <location>
        <begin position="1052"/>
        <end position="1069"/>
    </location>
</feature>
<protein>
    <recommendedName>
        <fullName evidence="9">DNA 3'-5' helicase</fullName>
        <ecNumber evidence="9">5.6.2.4</ecNumber>
    </recommendedName>
</protein>
<dbReference type="Proteomes" id="UP001456524">
    <property type="component" value="Unassembled WGS sequence"/>
</dbReference>
<comment type="catalytic activity">
    <reaction evidence="10">
        <text>ATP + H2O = ADP + phosphate + H(+)</text>
        <dbReference type="Rhea" id="RHEA:13065"/>
        <dbReference type="ChEBI" id="CHEBI:15377"/>
        <dbReference type="ChEBI" id="CHEBI:15378"/>
        <dbReference type="ChEBI" id="CHEBI:30616"/>
        <dbReference type="ChEBI" id="CHEBI:43474"/>
        <dbReference type="ChEBI" id="CHEBI:456216"/>
        <dbReference type="EC" id="5.6.2.4"/>
    </reaction>
</comment>
<evidence type="ECO:0000256" key="8">
    <source>
        <dbReference type="ARBA" id="ARBA00034617"/>
    </source>
</evidence>
<comment type="catalytic activity">
    <reaction evidence="8">
        <text>Couples ATP hydrolysis with the unwinding of duplex DNA by translocating in the 3'-5' direction.</text>
        <dbReference type="EC" id="5.6.2.4"/>
    </reaction>
</comment>
<evidence type="ECO:0000256" key="10">
    <source>
        <dbReference type="ARBA" id="ARBA00048988"/>
    </source>
</evidence>
<keyword evidence="7" id="KW-0413">Isomerase</keyword>
<feature type="compositionally biased region" description="Basic and acidic residues" evidence="12">
    <location>
        <begin position="907"/>
        <end position="917"/>
    </location>
</feature>
<feature type="compositionally biased region" description="Low complexity" evidence="12">
    <location>
        <begin position="950"/>
        <end position="963"/>
    </location>
</feature>
<proteinExistence type="inferred from homology"/>
<feature type="region of interest" description="Disordered" evidence="12">
    <location>
        <begin position="522"/>
        <end position="547"/>
    </location>
</feature>
<feature type="compositionally biased region" description="Polar residues" evidence="12">
    <location>
        <begin position="1115"/>
        <end position="1125"/>
    </location>
</feature>
<evidence type="ECO:0000256" key="1">
    <source>
        <dbReference type="ARBA" id="ARBA00009922"/>
    </source>
</evidence>
<evidence type="ECO:0000256" key="3">
    <source>
        <dbReference type="ARBA" id="ARBA00022801"/>
    </source>
</evidence>
<keyword evidence="5 11" id="KW-0067">ATP-binding</keyword>
<dbReference type="InterPro" id="IPR014016">
    <property type="entry name" value="UvrD-like_ATP-bd"/>
</dbReference>
<feature type="region of interest" description="Disordered" evidence="12">
    <location>
        <begin position="1046"/>
        <end position="1154"/>
    </location>
</feature>
<comment type="caution">
    <text evidence="15">The sequence shown here is derived from an EMBL/GenBank/DDBJ whole genome shotgun (WGS) entry which is preliminary data.</text>
</comment>
<dbReference type="PANTHER" id="PTHR11070:SF2">
    <property type="entry name" value="ATP-DEPENDENT DNA HELICASE SRS2"/>
    <property type="match status" value="1"/>
</dbReference>
<feature type="compositionally biased region" description="Low complexity" evidence="12">
    <location>
        <begin position="1105"/>
        <end position="1114"/>
    </location>
</feature>
<dbReference type="Gene3D" id="1.10.10.160">
    <property type="match status" value="1"/>
</dbReference>